<dbReference type="Pfam" id="PF25019">
    <property type="entry name" value="LRR_R13L1-DRL21"/>
    <property type="match status" value="1"/>
</dbReference>
<dbReference type="InterPro" id="IPR041118">
    <property type="entry name" value="Rx_N"/>
</dbReference>
<dbReference type="InterPro" id="IPR058922">
    <property type="entry name" value="WHD_DRP"/>
</dbReference>
<keyword evidence="4" id="KW-0611">Plant defense</keyword>
<evidence type="ECO:0000259" key="8">
    <source>
        <dbReference type="Pfam" id="PF18052"/>
    </source>
</evidence>
<dbReference type="GO" id="GO:0006952">
    <property type="term" value="P:defense response"/>
    <property type="evidence" value="ECO:0007669"/>
    <property type="project" value="UniProtKB-KW"/>
</dbReference>
<dbReference type="InterPro" id="IPR042197">
    <property type="entry name" value="Apaf_helical"/>
</dbReference>
<dbReference type="Gramene" id="ESW05687">
    <property type="protein sequence ID" value="ESW05687"/>
    <property type="gene ID" value="PHAVU_011G201100g"/>
</dbReference>
<name>V7AJC8_PHAVU</name>
<organism evidence="11 12">
    <name type="scientific">Phaseolus vulgaris</name>
    <name type="common">Kidney bean</name>
    <name type="synonym">French bean</name>
    <dbReference type="NCBI Taxonomy" id="3885"/>
    <lineage>
        <taxon>Eukaryota</taxon>
        <taxon>Viridiplantae</taxon>
        <taxon>Streptophyta</taxon>
        <taxon>Embryophyta</taxon>
        <taxon>Tracheophyta</taxon>
        <taxon>Spermatophyta</taxon>
        <taxon>Magnoliopsida</taxon>
        <taxon>eudicotyledons</taxon>
        <taxon>Gunneridae</taxon>
        <taxon>Pentapetalae</taxon>
        <taxon>rosids</taxon>
        <taxon>fabids</taxon>
        <taxon>Fabales</taxon>
        <taxon>Fabaceae</taxon>
        <taxon>Papilionoideae</taxon>
        <taxon>50 kb inversion clade</taxon>
        <taxon>NPAAA clade</taxon>
        <taxon>indigoferoid/millettioid clade</taxon>
        <taxon>Phaseoleae</taxon>
        <taxon>Phaseolus</taxon>
    </lineage>
</organism>
<evidence type="ECO:0000256" key="1">
    <source>
        <dbReference type="ARBA" id="ARBA00022614"/>
    </source>
</evidence>
<keyword evidence="6" id="KW-0175">Coiled coil</keyword>
<dbReference type="SUPFAM" id="SSF52540">
    <property type="entry name" value="P-loop containing nucleoside triphosphate hydrolases"/>
    <property type="match status" value="1"/>
</dbReference>
<protein>
    <recommendedName>
        <fullName evidence="13">Disease resistance RPP13-like protein 1</fullName>
    </recommendedName>
</protein>
<feature type="domain" description="R13L1/DRL21-like LRR repeat region" evidence="10">
    <location>
        <begin position="712"/>
        <end position="835"/>
    </location>
</feature>
<dbReference type="SUPFAM" id="SSF52047">
    <property type="entry name" value="RNI-like"/>
    <property type="match status" value="1"/>
</dbReference>
<dbReference type="EMBL" id="CM002298">
    <property type="protein sequence ID" value="ESW05687.1"/>
    <property type="molecule type" value="Genomic_DNA"/>
</dbReference>
<dbReference type="AlphaFoldDB" id="V7AJC8"/>
<dbReference type="InterPro" id="IPR056789">
    <property type="entry name" value="LRR_R13L1-DRL21"/>
</dbReference>
<dbReference type="InterPro" id="IPR036388">
    <property type="entry name" value="WH-like_DNA-bd_sf"/>
</dbReference>
<dbReference type="FunFam" id="1.10.8.430:FF:000003">
    <property type="entry name" value="Probable disease resistance protein At5g66910"/>
    <property type="match status" value="1"/>
</dbReference>
<dbReference type="InterPro" id="IPR027417">
    <property type="entry name" value="P-loop_NTPase"/>
</dbReference>
<evidence type="ECO:0000256" key="5">
    <source>
        <dbReference type="ARBA" id="ARBA00022840"/>
    </source>
</evidence>
<evidence type="ECO:0008006" key="13">
    <source>
        <dbReference type="Google" id="ProtNLM"/>
    </source>
</evidence>
<dbReference type="GO" id="GO:0005524">
    <property type="term" value="F:ATP binding"/>
    <property type="evidence" value="ECO:0007669"/>
    <property type="project" value="UniProtKB-KW"/>
</dbReference>
<dbReference type="InterPro" id="IPR002182">
    <property type="entry name" value="NB-ARC"/>
</dbReference>
<keyword evidence="2" id="KW-0677">Repeat</keyword>
<dbReference type="GO" id="GO:0051707">
    <property type="term" value="P:response to other organism"/>
    <property type="evidence" value="ECO:0007669"/>
    <property type="project" value="UniProtKB-ARBA"/>
</dbReference>
<evidence type="ECO:0000259" key="7">
    <source>
        <dbReference type="Pfam" id="PF00931"/>
    </source>
</evidence>
<reference evidence="12" key="1">
    <citation type="journal article" date="2014" name="Nat. Genet.">
        <title>A reference genome for common bean and genome-wide analysis of dual domestications.</title>
        <authorList>
            <person name="Schmutz J."/>
            <person name="McClean P.E."/>
            <person name="Mamidi S."/>
            <person name="Wu G.A."/>
            <person name="Cannon S.B."/>
            <person name="Grimwood J."/>
            <person name="Jenkins J."/>
            <person name="Shu S."/>
            <person name="Song Q."/>
            <person name="Chavarro C."/>
            <person name="Torres-Torres M."/>
            <person name="Geffroy V."/>
            <person name="Moghaddam S.M."/>
            <person name="Gao D."/>
            <person name="Abernathy B."/>
            <person name="Barry K."/>
            <person name="Blair M."/>
            <person name="Brick M.A."/>
            <person name="Chovatia M."/>
            <person name="Gepts P."/>
            <person name="Goodstein D.M."/>
            <person name="Gonzales M."/>
            <person name="Hellsten U."/>
            <person name="Hyten D.L."/>
            <person name="Jia G."/>
            <person name="Kelly J.D."/>
            <person name="Kudrna D."/>
            <person name="Lee R."/>
            <person name="Richard M.M."/>
            <person name="Miklas P.N."/>
            <person name="Osorno J.M."/>
            <person name="Rodrigues J."/>
            <person name="Thareau V."/>
            <person name="Urrea C.A."/>
            <person name="Wang M."/>
            <person name="Yu Y."/>
            <person name="Zhang M."/>
            <person name="Wing R.A."/>
            <person name="Cregan P.B."/>
            <person name="Rokhsar D.S."/>
            <person name="Jackson S.A."/>
        </authorList>
    </citation>
    <scope>NUCLEOTIDE SEQUENCE [LARGE SCALE GENOMIC DNA]</scope>
    <source>
        <strain evidence="12">cv. G19833</strain>
    </source>
</reference>
<dbReference type="PRINTS" id="PR00364">
    <property type="entry name" value="DISEASERSIST"/>
</dbReference>
<gene>
    <name evidence="11" type="ORF">PHAVU_011G201100g</name>
</gene>
<dbReference type="Pfam" id="PF23559">
    <property type="entry name" value="WHD_DRP"/>
    <property type="match status" value="1"/>
</dbReference>
<feature type="domain" description="NB-ARC" evidence="7">
    <location>
        <begin position="191"/>
        <end position="317"/>
    </location>
</feature>
<dbReference type="Gene3D" id="1.10.8.430">
    <property type="entry name" value="Helical domain of apoptotic protease-activating factors"/>
    <property type="match status" value="1"/>
</dbReference>
<dbReference type="Gene3D" id="1.10.10.10">
    <property type="entry name" value="Winged helix-like DNA-binding domain superfamily/Winged helix DNA-binding domain"/>
    <property type="match status" value="1"/>
</dbReference>
<dbReference type="Gene3D" id="3.40.50.300">
    <property type="entry name" value="P-loop containing nucleotide triphosphate hydrolases"/>
    <property type="match status" value="1"/>
</dbReference>
<feature type="domain" description="Disease resistance protein winged helix" evidence="9">
    <location>
        <begin position="428"/>
        <end position="483"/>
    </location>
</feature>
<proteinExistence type="predicted"/>
<dbReference type="Proteomes" id="UP000000226">
    <property type="component" value="Chromosome 11"/>
</dbReference>
<keyword evidence="5" id="KW-0067">ATP-binding</keyword>
<dbReference type="PANTHER" id="PTHR36766">
    <property type="entry name" value="PLANT BROAD-SPECTRUM MILDEW RESISTANCE PROTEIN RPW8"/>
    <property type="match status" value="1"/>
</dbReference>
<evidence type="ECO:0000256" key="2">
    <source>
        <dbReference type="ARBA" id="ARBA00022737"/>
    </source>
</evidence>
<dbReference type="Pfam" id="PF00931">
    <property type="entry name" value="NB-ARC"/>
    <property type="match status" value="1"/>
</dbReference>
<keyword evidence="12" id="KW-1185">Reference proteome</keyword>
<feature type="domain" description="Disease resistance N-terminal" evidence="8">
    <location>
        <begin position="11"/>
        <end position="97"/>
    </location>
</feature>
<evidence type="ECO:0000256" key="4">
    <source>
        <dbReference type="ARBA" id="ARBA00022821"/>
    </source>
</evidence>
<evidence type="ECO:0000256" key="6">
    <source>
        <dbReference type="SAM" id="Coils"/>
    </source>
</evidence>
<dbReference type="OrthoDB" id="1733640at2759"/>
<dbReference type="SUPFAM" id="SSF52058">
    <property type="entry name" value="L domain-like"/>
    <property type="match status" value="1"/>
</dbReference>
<evidence type="ECO:0000259" key="9">
    <source>
        <dbReference type="Pfam" id="PF23559"/>
    </source>
</evidence>
<dbReference type="InterPro" id="IPR032675">
    <property type="entry name" value="LRR_dom_sf"/>
</dbReference>
<dbReference type="Gene3D" id="1.20.5.4130">
    <property type="match status" value="1"/>
</dbReference>
<keyword evidence="1" id="KW-0433">Leucine-rich repeat</keyword>
<feature type="coiled-coil region" evidence="6">
    <location>
        <begin position="41"/>
        <end position="102"/>
    </location>
</feature>
<dbReference type="Gene3D" id="3.80.10.10">
    <property type="entry name" value="Ribonuclease Inhibitor"/>
    <property type="match status" value="1"/>
</dbReference>
<dbReference type="Pfam" id="PF18052">
    <property type="entry name" value="Rx_N"/>
    <property type="match status" value="1"/>
</dbReference>
<keyword evidence="3" id="KW-0547">Nucleotide-binding</keyword>
<sequence>MALEFVGGALLSAFLQVAFQKLASPQILDFFHARKLDQNLLNNLEIKLHSIHSLADHAERKQFMDPHVRNWLLKVKDVVLDAEDLLDDIQKLSKRQLDAESESQSCSDCTCKVLNFFKSSPTTISSLNKEIECRMKQILDDLEFLSSQRGDLGLKTASGVGYGLSNELPQKSQTTSLVVGTDIYGRDDDKELVFDWMTSNKNNSNQPSILSIVGMGGVGKTTLAQHVFNDPKVDEAKFVVKAWVFVSDEFDVFKISRAILEAVTKSTDDSRDLEMVHTRLKEELTEKKFLLVLDDVWNENQPKWEEVRKPLTFGAKGVEFLLPHVQLQEDECWKLFAKHAFRDDDTQPDPECRKIGMEIVKKCKGLPLALKTMGSLLYNKSSISEWKTVFQSEIWEFSNECCGIIPSLALSYIHLPSHLKVCFAYCALFPKDYEFKKESLIQLWMTENFPHCRQHIRTPEEVCQQYFNDLLSRSFFQPLDENKKVFDKQHFNDVLSRSFFQQSDKNKEVFVMHDLLLDLAKYVGGGLYFRCELNQTENIQKATRHFSFELGYNQYFDGFGTLCNTESLRTFMSKSMSLNYFWSCHMKMSIHELLSKFKFIRILSLSYFSNLQELPNSVGNLEHLCSIDLSRTAIKRITEKICLLSHLQILKFNYCKDLEVLPSNLHLLTNLCRLEFKETKVRKIPPHLGKLKNLKVVINSFNVGFSREFNFQQLGELNLDESLSIEELQNVENSVDALEADLKNKPHLVTLELRWKENRNSIDSKKEEDIIENLKPSKNLKELSIFGYSGKQFPKWLLENSLWNMTSLVLDECKSCQCLPPLGLLPFLKALEITKLDGIVNIDGDFYGNNSCSFKSLERLEFFNMSQWEKWDCQAVTGAFPRLQELSITNCPKLKGQLPQQLVPLEILQIEDCEQLEASSPRALYLNLRYSGKLQLEWATMKWLVMGGHNMESSLQEIVGSDSLEHLMIYSPLESISDDCVSLWNFPLDIFPTLSTLHLTGFPNLQMISQGLIHNHLKDLQIIRCHKFESLPTNMHMLLPSLSLCIAKLDAKCSPDEGLLPLSLTSLTISCGGNLEKLNYKDEGLLRVSLTSLTIRRCPNLENWTTMRCQKEGGED</sequence>
<evidence type="ECO:0000256" key="3">
    <source>
        <dbReference type="ARBA" id="ARBA00022741"/>
    </source>
</evidence>
<evidence type="ECO:0000259" key="10">
    <source>
        <dbReference type="Pfam" id="PF25019"/>
    </source>
</evidence>
<accession>V7AJC8</accession>
<dbReference type="eggNOG" id="KOG4658">
    <property type="taxonomic scope" value="Eukaryota"/>
</dbReference>
<dbReference type="GO" id="GO:0043531">
    <property type="term" value="F:ADP binding"/>
    <property type="evidence" value="ECO:0007669"/>
    <property type="project" value="InterPro"/>
</dbReference>
<dbReference type="PANTHER" id="PTHR36766:SF40">
    <property type="entry name" value="DISEASE RESISTANCE PROTEIN RGA3"/>
    <property type="match status" value="1"/>
</dbReference>
<evidence type="ECO:0000313" key="11">
    <source>
        <dbReference type="EMBL" id="ESW05687.1"/>
    </source>
</evidence>
<evidence type="ECO:0000313" key="12">
    <source>
        <dbReference type="Proteomes" id="UP000000226"/>
    </source>
</evidence>